<dbReference type="EMBL" id="JAEDAK010000001">
    <property type="protein sequence ID" value="MBH9575474.1"/>
    <property type="molecule type" value="Genomic_DNA"/>
</dbReference>
<dbReference type="PANTHER" id="PTHR43537">
    <property type="entry name" value="TRANSCRIPTIONAL REGULATOR, GNTR FAMILY"/>
    <property type="match status" value="1"/>
</dbReference>
<feature type="domain" description="HTH gntR-type" evidence="4">
    <location>
        <begin position="13"/>
        <end position="80"/>
    </location>
</feature>
<evidence type="ECO:0000256" key="1">
    <source>
        <dbReference type="ARBA" id="ARBA00023015"/>
    </source>
</evidence>
<keyword evidence="3" id="KW-0804">Transcription</keyword>
<comment type="caution">
    <text evidence="5">The sequence shown here is derived from an EMBL/GenBank/DDBJ whole genome shotgun (WGS) entry which is preliminary data.</text>
</comment>
<dbReference type="Gene3D" id="1.10.10.10">
    <property type="entry name" value="Winged helix-like DNA-binding domain superfamily/Winged helix DNA-binding domain"/>
    <property type="match status" value="1"/>
</dbReference>
<keyword evidence="2" id="KW-0238">DNA-binding</keyword>
<dbReference type="SMART" id="SM00345">
    <property type="entry name" value="HTH_GNTR"/>
    <property type="match status" value="1"/>
</dbReference>
<sequence>MALPQLTPTTIAPSATDQVYEALHRAIISGQLKDGEPLRQEELARQFQTSRIPVREALTRLEQHGLVQIKRYHGYTVSGLSQAEVVEICNFRALLEGELILHAVPRLSGPVLAEAKKRCQAFAKESDAVRWGALNRDFHCALYEQAELPYHLQAVVAALDKTERYLVDQLQLTDGRAQARAEHLAILEACVAGDAKTAAKLTRQHILGACERFVAFMQASAQATAPGKPRRRPAAA</sequence>
<dbReference type="GO" id="GO:0003677">
    <property type="term" value="F:DNA binding"/>
    <property type="evidence" value="ECO:0007669"/>
    <property type="project" value="UniProtKB-KW"/>
</dbReference>
<dbReference type="PANTHER" id="PTHR43537:SF41">
    <property type="entry name" value="TRANSCRIPTIONAL REGULATORY PROTEIN"/>
    <property type="match status" value="1"/>
</dbReference>
<dbReference type="SUPFAM" id="SSF48008">
    <property type="entry name" value="GntR ligand-binding domain-like"/>
    <property type="match status" value="1"/>
</dbReference>
<name>A0A931J0U9_9BURK</name>
<dbReference type="RefSeq" id="WP_198109090.1">
    <property type="nucleotide sequence ID" value="NZ_JAEDAK010000001.1"/>
</dbReference>
<dbReference type="AlphaFoldDB" id="A0A931J0U9"/>
<dbReference type="PROSITE" id="PS50949">
    <property type="entry name" value="HTH_GNTR"/>
    <property type="match status" value="1"/>
</dbReference>
<dbReference type="SMART" id="SM00895">
    <property type="entry name" value="FCD"/>
    <property type="match status" value="1"/>
</dbReference>
<dbReference type="Pfam" id="PF07729">
    <property type="entry name" value="FCD"/>
    <property type="match status" value="1"/>
</dbReference>
<proteinExistence type="predicted"/>
<dbReference type="InterPro" id="IPR000524">
    <property type="entry name" value="Tscrpt_reg_HTH_GntR"/>
</dbReference>
<evidence type="ECO:0000313" key="5">
    <source>
        <dbReference type="EMBL" id="MBH9575474.1"/>
    </source>
</evidence>
<dbReference type="GO" id="GO:0003700">
    <property type="term" value="F:DNA-binding transcription factor activity"/>
    <property type="evidence" value="ECO:0007669"/>
    <property type="project" value="InterPro"/>
</dbReference>
<dbReference type="CDD" id="cd07377">
    <property type="entry name" value="WHTH_GntR"/>
    <property type="match status" value="1"/>
</dbReference>
<dbReference type="InterPro" id="IPR036388">
    <property type="entry name" value="WH-like_DNA-bd_sf"/>
</dbReference>
<dbReference type="Pfam" id="PF00392">
    <property type="entry name" value="GntR"/>
    <property type="match status" value="1"/>
</dbReference>
<evidence type="ECO:0000313" key="6">
    <source>
        <dbReference type="Proteomes" id="UP000613266"/>
    </source>
</evidence>
<dbReference type="Gene3D" id="1.20.120.530">
    <property type="entry name" value="GntR ligand-binding domain-like"/>
    <property type="match status" value="1"/>
</dbReference>
<dbReference type="Proteomes" id="UP000613266">
    <property type="component" value="Unassembled WGS sequence"/>
</dbReference>
<dbReference type="InterPro" id="IPR008920">
    <property type="entry name" value="TF_FadR/GntR_C"/>
</dbReference>
<reference evidence="5" key="1">
    <citation type="submission" date="2020-12" db="EMBL/GenBank/DDBJ databases">
        <title>The genome sequence of Inhella sp. 1Y17.</title>
        <authorList>
            <person name="Liu Y."/>
        </authorList>
    </citation>
    <scope>NUCLEOTIDE SEQUENCE</scope>
    <source>
        <strain evidence="5">1Y17</strain>
    </source>
</reference>
<keyword evidence="1" id="KW-0805">Transcription regulation</keyword>
<accession>A0A931J0U9</accession>
<evidence type="ECO:0000259" key="4">
    <source>
        <dbReference type="PROSITE" id="PS50949"/>
    </source>
</evidence>
<gene>
    <name evidence="5" type="ORF">I7X39_01025</name>
</gene>
<evidence type="ECO:0000256" key="3">
    <source>
        <dbReference type="ARBA" id="ARBA00023163"/>
    </source>
</evidence>
<keyword evidence="6" id="KW-1185">Reference proteome</keyword>
<protein>
    <submittedName>
        <fullName evidence="5">GntR family transcriptional regulator</fullName>
    </submittedName>
</protein>
<dbReference type="SUPFAM" id="SSF46785">
    <property type="entry name" value="Winged helix' DNA-binding domain"/>
    <property type="match status" value="1"/>
</dbReference>
<dbReference type="InterPro" id="IPR036390">
    <property type="entry name" value="WH_DNA-bd_sf"/>
</dbReference>
<evidence type="ECO:0000256" key="2">
    <source>
        <dbReference type="ARBA" id="ARBA00023125"/>
    </source>
</evidence>
<dbReference type="InterPro" id="IPR011711">
    <property type="entry name" value="GntR_C"/>
</dbReference>
<organism evidence="5 6">
    <name type="scientific">Inhella proteolytica</name>
    <dbReference type="NCBI Taxonomy" id="2795029"/>
    <lineage>
        <taxon>Bacteria</taxon>
        <taxon>Pseudomonadati</taxon>
        <taxon>Pseudomonadota</taxon>
        <taxon>Betaproteobacteria</taxon>
        <taxon>Burkholderiales</taxon>
        <taxon>Sphaerotilaceae</taxon>
        <taxon>Inhella</taxon>
    </lineage>
</organism>